<proteinExistence type="inferred from homology"/>
<dbReference type="InterPro" id="IPR042089">
    <property type="entry name" value="Peptidase_M13_dom_2"/>
</dbReference>
<sequence length="682" mass="77020">MKKNLSKVLVVCIILLSCATSCKQTKSGNDKADSLASHIDSTAKAGDDFFQYANGRWFKQNAIPASEQSNGIWQLIQDTINAQIRKVCESSAAIKDAKTGSNKQKIGDFFYSGMDSVSLNKKGISDLKIDLQAIDNIKDMKSLIREAAYIHTVAASPLMGFYIAQDDKNSTKYQVYITQGGLSLPDRSFYFDTDAKAKTIREKFVVHVSNMFKIMGYEPSKAKLSAEKLMEMETAIAKTSRKREDTRDPLTNYHKMTFEALTALTPNISWTTFVNTAGLSKVDTVIVTQPEFLTALNGYLKKYSLDEWKNYLKFQLLSGLAAYMDDKTYNEDFSFFTATLRGVKEPKPRWKRVVQETDGALGDLVGQVYVSEYLPKGTKEKLLEIGNAIKTVFAERIKGLDWMSAPTKEKALKKLDAVIMKVGYPDKWKDLSSMQINRNSYVKNVMNANQWGFNHMIQKYGKAVDRTEWDMQPQTYNAYYNPSNNEIVIPGCNIIVPGYEGKMPDDALLYSIIGGTFGHEITHGFDDQGCKYNELGNLSNWWTPEDSKKFNAKTKMIVKQFNDYVDVYGLHVNGELTQGENIADLGGVIMGYEAFKKTAQFKNNELIAGLNPSKRFFLGYALAWMVNMRPEAIANQIKSNEHAPAKWRVIGPLSNMPEFFSTFGIKKGDKMWRAEDQLVKIW</sequence>
<dbReference type="Gene3D" id="1.10.1380.10">
    <property type="entry name" value="Neutral endopeptidase , domain2"/>
    <property type="match status" value="1"/>
</dbReference>
<dbReference type="STRING" id="694427.Palpr_2147"/>
<dbReference type="PANTHER" id="PTHR11733:SF167">
    <property type="entry name" value="FI17812P1-RELATED"/>
    <property type="match status" value="1"/>
</dbReference>
<evidence type="ECO:0000256" key="5">
    <source>
        <dbReference type="ARBA" id="ARBA00022801"/>
    </source>
</evidence>
<dbReference type="InterPro" id="IPR018497">
    <property type="entry name" value="Peptidase_M13_C"/>
</dbReference>
<feature type="domain" description="Peptidase M13 C-terminal" evidence="9">
    <location>
        <begin position="477"/>
        <end position="676"/>
    </location>
</feature>
<evidence type="ECO:0000256" key="7">
    <source>
        <dbReference type="ARBA" id="ARBA00023049"/>
    </source>
</evidence>
<dbReference type="GO" id="GO:0005886">
    <property type="term" value="C:plasma membrane"/>
    <property type="evidence" value="ECO:0007669"/>
    <property type="project" value="TreeGrafter"/>
</dbReference>
<evidence type="ECO:0000313" key="11">
    <source>
        <dbReference type="EMBL" id="ADQ80283.1"/>
    </source>
</evidence>
<dbReference type="PRINTS" id="PR00786">
    <property type="entry name" value="NEPRILYSIN"/>
</dbReference>
<evidence type="ECO:0000256" key="8">
    <source>
        <dbReference type="SAM" id="SignalP"/>
    </source>
</evidence>
<dbReference type="Proteomes" id="UP000008718">
    <property type="component" value="Chromosome"/>
</dbReference>
<dbReference type="Pfam" id="PF05649">
    <property type="entry name" value="Peptidase_M13_N"/>
    <property type="match status" value="1"/>
</dbReference>
<dbReference type="SUPFAM" id="SSF55486">
    <property type="entry name" value="Metalloproteases ('zincins'), catalytic domain"/>
    <property type="match status" value="1"/>
</dbReference>
<feature type="chain" id="PRO_5003189494" evidence="8">
    <location>
        <begin position="24"/>
        <end position="682"/>
    </location>
</feature>
<keyword evidence="12" id="KW-1185">Reference proteome</keyword>
<dbReference type="eggNOG" id="COG3590">
    <property type="taxonomic scope" value="Bacteria"/>
</dbReference>
<accession>E4T6D9</accession>
<evidence type="ECO:0000313" key="12">
    <source>
        <dbReference type="Proteomes" id="UP000008718"/>
    </source>
</evidence>
<keyword evidence="7" id="KW-0482">Metalloprotease</keyword>
<evidence type="ECO:0000256" key="3">
    <source>
        <dbReference type="ARBA" id="ARBA00022670"/>
    </source>
</evidence>
<organism evidence="11 12">
    <name type="scientific">Paludibacter propionicigenes (strain DSM 17365 / JCM 13257 / WB4)</name>
    <dbReference type="NCBI Taxonomy" id="694427"/>
    <lineage>
        <taxon>Bacteria</taxon>
        <taxon>Pseudomonadati</taxon>
        <taxon>Bacteroidota</taxon>
        <taxon>Bacteroidia</taxon>
        <taxon>Bacteroidales</taxon>
        <taxon>Paludibacteraceae</taxon>
        <taxon>Paludibacter</taxon>
    </lineage>
</organism>
<dbReference type="HOGENOM" id="CLU_006187_7_2_10"/>
<dbReference type="GO" id="GO:0046872">
    <property type="term" value="F:metal ion binding"/>
    <property type="evidence" value="ECO:0007669"/>
    <property type="project" value="UniProtKB-KW"/>
</dbReference>
<feature type="domain" description="Peptidase M13 N-terminal" evidence="10">
    <location>
        <begin position="46"/>
        <end position="425"/>
    </location>
</feature>
<keyword evidence="6" id="KW-0862">Zinc</keyword>
<evidence type="ECO:0000259" key="10">
    <source>
        <dbReference type="Pfam" id="PF05649"/>
    </source>
</evidence>
<dbReference type="EMBL" id="CP002345">
    <property type="protein sequence ID" value="ADQ80283.1"/>
    <property type="molecule type" value="Genomic_DNA"/>
</dbReference>
<dbReference type="PANTHER" id="PTHR11733">
    <property type="entry name" value="ZINC METALLOPROTEASE FAMILY M13 NEPRILYSIN-RELATED"/>
    <property type="match status" value="1"/>
</dbReference>
<dbReference type="PROSITE" id="PS51257">
    <property type="entry name" value="PROKAR_LIPOPROTEIN"/>
    <property type="match status" value="1"/>
</dbReference>
<evidence type="ECO:0000256" key="4">
    <source>
        <dbReference type="ARBA" id="ARBA00022723"/>
    </source>
</evidence>
<evidence type="ECO:0000256" key="6">
    <source>
        <dbReference type="ARBA" id="ARBA00022833"/>
    </source>
</evidence>
<feature type="signal peptide" evidence="8">
    <location>
        <begin position="1"/>
        <end position="23"/>
    </location>
</feature>
<dbReference type="GO" id="GO:0016485">
    <property type="term" value="P:protein processing"/>
    <property type="evidence" value="ECO:0007669"/>
    <property type="project" value="TreeGrafter"/>
</dbReference>
<dbReference type="Gene3D" id="3.40.390.10">
    <property type="entry name" value="Collagenase (Catalytic Domain)"/>
    <property type="match status" value="1"/>
</dbReference>
<dbReference type="InterPro" id="IPR024079">
    <property type="entry name" value="MetalloPept_cat_dom_sf"/>
</dbReference>
<reference key="1">
    <citation type="submission" date="2010-11" db="EMBL/GenBank/DDBJ databases">
        <title>The complete genome of Paludibacter propionicigenes DSM 17365.</title>
        <authorList>
            <consortium name="US DOE Joint Genome Institute (JGI-PGF)"/>
            <person name="Lucas S."/>
            <person name="Copeland A."/>
            <person name="Lapidus A."/>
            <person name="Bruce D."/>
            <person name="Goodwin L."/>
            <person name="Pitluck S."/>
            <person name="Kyrpides N."/>
            <person name="Mavromatis K."/>
            <person name="Ivanova N."/>
            <person name="Munk A.C."/>
            <person name="Brettin T."/>
            <person name="Detter J.C."/>
            <person name="Han C."/>
            <person name="Tapia R."/>
            <person name="Land M."/>
            <person name="Hauser L."/>
            <person name="Markowitz V."/>
            <person name="Cheng J.-F."/>
            <person name="Hugenholtz P."/>
            <person name="Woyke T."/>
            <person name="Wu D."/>
            <person name="Gronow S."/>
            <person name="Wellnitz S."/>
            <person name="Brambilla E."/>
            <person name="Klenk H.-P."/>
            <person name="Eisen J.A."/>
        </authorList>
    </citation>
    <scope>NUCLEOTIDE SEQUENCE</scope>
    <source>
        <strain>WB4</strain>
    </source>
</reference>
<dbReference type="OrthoDB" id="9775677at2"/>
<dbReference type="InterPro" id="IPR008753">
    <property type="entry name" value="Peptidase_M13_N"/>
</dbReference>
<protein>
    <submittedName>
        <fullName evidence="11">Neprilysin</fullName>
        <ecNumber evidence="11">3.4.24.11</ecNumber>
    </submittedName>
</protein>
<keyword evidence="5 11" id="KW-0378">Hydrolase</keyword>
<comment type="similarity">
    <text evidence="2">Belongs to the peptidase M13 family.</text>
</comment>
<dbReference type="PROSITE" id="PS51885">
    <property type="entry name" value="NEPRILYSIN"/>
    <property type="match status" value="1"/>
</dbReference>
<evidence type="ECO:0000256" key="1">
    <source>
        <dbReference type="ARBA" id="ARBA00001947"/>
    </source>
</evidence>
<dbReference type="InterPro" id="IPR000718">
    <property type="entry name" value="Peptidase_M13"/>
</dbReference>
<keyword evidence="8" id="KW-0732">Signal</keyword>
<dbReference type="RefSeq" id="WP_013445652.1">
    <property type="nucleotide sequence ID" value="NC_014734.1"/>
</dbReference>
<evidence type="ECO:0000259" key="9">
    <source>
        <dbReference type="Pfam" id="PF01431"/>
    </source>
</evidence>
<evidence type="ECO:0000256" key="2">
    <source>
        <dbReference type="ARBA" id="ARBA00007357"/>
    </source>
</evidence>
<gene>
    <name evidence="11" type="ordered locus">Palpr_2147</name>
</gene>
<dbReference type="KEGG" id="ppn:Palpr_2147"/>
<dbReference type="AlphaFoldDB" id="E4T6D9"/>
<name>E4T6D9_PALPW</name>
<keyword evidence="4" id="KW-0479">Metal-binding</keyword>
<reference evidence="11 12" key="2">
    <citation type="journal article" date="2011" name="Stand. Genomic Sci.">
        <title>Complete genome sequence of Paludibacter propionicigenes type strain (WB4).</title>
        <authorList>
            <person name="Gronow S."/>
            <person name="Munk C."/>
            <person name="Lapidus A."/>
            <person name="Nolan M."/>
            <person name="Lucas S."/>
            <person name="Hammon N."/>
            <person name="Deshpande S."/>
            <person name="Cheng J.F."/>
            <person name="Tapia R."/>
            <person name="Han C."/>
            <person name="Goodwin L."/>
            <person name="Pitluck S."/>
            <person name="Liolios K."/>
            <person name="Ivanova N."/>
            <person name="Mavromatis K."/>
            <person name="Mikhailova N."/>
            <person name="Pati A."/>
            <person name="Chen A."/>
            <person name="Palaniappan K."/>
            <person name="Land M."/>
            <person name="Hauser L."/>
            <person name="Chang Y.J."/>
            <person name="Jeffries C.D."/>
            <person name="Brambilla E."/>
            <person name="Rohde M."/>
            <person name="Goker M."/>
            <person name="Detter J.C."/>
            <person name="Woyke T."/>
            <person name="Bristow J."/>
            <person name="Eisen J.A."/>
            <person name="Markowitz V."/>
            <person name="Hugenholtz P."/>
            <person name="Kyrpides N.C."/>
            <person name="Klenk H.P."/>
        </authorList>
    </citation>
    <scope>NUCLEOTIDE SEQUENCE [LARGE SCALE GENOMIC DNA]</scope>
    <source>
        <strain evidence="12">DSM 17365 / JCM 13257 / WB4</strain>
    </source>
</reference>
<dbReference type="Pfam" id="PF01431">
    <property type="entry name" value="Peptidase_M13"/>
    <property type="match status" value="1"/>
</dbReference>
<dbReference type="CDD" id="cd08662">
    <property type="entry name" value="M13"/>
    <property type="match status" value="1"/>
</dbReference>
<comment type="cofactor">
    <cofactor evidence="1">
        <name>Zn(2+)</name>
        <dbReference type="ChEBI" id="CHEBI:29105"/>
    </cofactor>
</comment>
<dbReference type="GO" id="GO:0004222">
    <property type="term" value="F:metalloendopeptidase activity"/>
    <property type="evidence" value="ECO:0007669"/>
    <property type="project" value="UniProtKB-EC"/>
</dbReference>
<keyword evidence="3" id="KW-0645">Protease</keyword>
<dbReference type="EC" id="3.4.24.11" evidence="11"/>